<keyword evidence="3" id="KW-0732">Signal</keyword>
<feature type="binding site" evidence="6">
    <location>
        <begin position="126"/>
        <end position="128"/>
    </location>
    <ligand>
        <name>substrate</name>
    </ligand>
</feature>
<gene>
    <name evidence="7" type="primary">pafA</name>
    <name evidence="7" type="ORF">GCM10007383_15020</name>
</gene>
<dbReference type="InterPro" id="IPR017850">
    <property type="entry name" value="Alkaline_phosphatase_core_sf"/>
</dbReference>
<protein>
    <submittedName>
        <fullName evidence="7">Alkaline phosphatase family protein</fullName>
    </submittedName>
</protein>
<evidence type="ECO:0000256" key="5">
    <source>
        <dbReference type="PIRSR" id="PIRSR031924-50"/>
    </source>
</evidence>
<organism evidence="7 8">
    <name type="scientific">Arenibacter certesii</name>
    <dbReference type="NCBI Taxonomy" id="228955"/>
    <lineage>
        <taxon>Bacteria</taxon>
        <taxon>Pseudomonadati</taxon>
        <taxon>Bacteroidota</taxon>
        <taxon>Flavobacteriia</taxon>
        <taxon>Flavobacteriales</taxon>
        <taxon>Flavobacteriaceae</taxon>
        <taxon>Arenibacter</taxon>
    </lineage>
</organism>
<sequence>MIDQMRWDYLYLFHERYGSDGFKRILKEGFSNENTYIDYIPTVTGIGHSTVYTGSVPAIHGITGNSITFNTTGETVNCVGDASVESVGTTSDHGKRSPVNMLSNTIGDELKLATNFRSKVIGISLKDRGAILPAGHAADAAYWFEAKTGKWVSSTYYMEELPKWVDNFNGRNYASKYLKKDWNTLYDIKTYTQSTADNKPYEGTLKGQDEAVFPVKTSKLFTKDDYSVIYTTPHGNSILLDFAKETIDKENLGKGEDTDLLAISLSSTDAIGHTFGVNSVEVEDTYLRLDKELGAFFKYLDQKIGKGKYTIFLTADHGANHNPQFLHENKLPVHTVKSNLKEDLNELLKKRFQVDGLVNSTGYNQVRFDYKLINEHQLDEQEMRDICMRYLRRNPEILFVADFNKIGDAAIPEQIKQRMINSHHPERTGGIHFVFNADAKSLTTKGSGHSVWNPDDARIPMLWMGWGIKNGRSSQQAHMSDIAPTLAYLLKIQVPNGSIGKVLNEILIEE</sequence>
<reference evidence="7" key="1">
    <citation type="journal article" date="2014" name="Int. J. Syst. Evol. Microbiol.">
        <title>Complete genome sequence of Corynebacterium casei LMG S-19264T (=DSM 44701T), isolated from a smear-ripened cheese.</title>
        <authorList>
            <consortium name="US DOE Joint Genome Institute (JGI-PGF)"/>
            <person name="Walter F."/>
            <person name="Albersmeier A."/>
            <person name="Kalinowski J."/>
            <person name="Ruckert C."/>
        </authorList>
    </citation>
    <scope>NUCLEOTIDE SEQUENCE</scope>
    <source>
        <strain evidence="7">KCTC 12113</strain>
    </source>
</reference>
<keyword evidence="8" id="KW-1185">Reference proteome</keyword>
<keyword evidence="1 5" id="KW-0597">Phosphoprotein</keyword>
<dbReference type="EMBL" id="BMWP01000008">
    <property type="protein sequence ID" value="GGW30793.1"/>
    <property type="molecule type" value="Genomic_DNA"/>
</dbReference>
<evidence type="ECO:0000256" key="4">
    <source>
        <dbReference type="PIRNR" id="PIRNR031924"/>
    </source>
</evidence>
<keyword evidence="2 4" id="KW-0479">Metal-binding</keyword>
<dbReference type="CDD" id="cd16016">
    <property type="entry name" value="AP-SPAP"/>
    <property type="match status" value="1"/>
</dbReference>
<dbReference type="NCBIfam" id="NF042991">
    <property type="entry name" value="alk_phos_PafA"/>
    <property type="match status" value="1"/>
</dbReference>
<evidence type="ECO:0000256" key="6">
    <source>
        <dbReference type="PIRSR" id="PIRSR031924-51"/>
    </source>
</evidence>
<comment type="caution">
    <text evidence="7">The sequence shown here is derived from an EMBL/GenBank/DDBJ whole genome shotgun (WGS) entry which is preliminary data.</text>
</comment>
<evidence type="ECO:0000256" key="3">
    <source>
        <dbReference type="ARBA" id="ARBA00022729"/>
    </source>
</evidence>
<accession>A0A918IUJ4</accession>
<dbReference type="SUPFAM" id="SSF53649">
    <property type="entry name" value="Alkaline phosphatase-like"/>
    <property type="match status" value="1"/>
</dbReference>
<dbReference type="PANTHER" id="PTHR10151:SF120">
    <property type="entry name" value="BIS(5'-ADENOSYL)-TRIPHOSPHATASE"/>
    <property type="match status" value="1"/>
</dbReference>
<dbReference type="GO" id="GO:0004035">
    <property type="term" value="F:alkaline phosphatase activity"/>
    <property type="evidence" value="ECO:0007669"/>
    <property type="project" value="InterPro"/>
</dbReference>
<dbReference type="Gene3D" id="3.40.720.10">
    <property type="entry name" value="Alkaline Phosphatase, subunit A"/>
    <property type="match status" value="1"/>
</dbReference>
<proteinExistence type="predicted"/>
<feature type="binding site" evidence="6">
    <location>
        <position position="65"/>
    </location>
    <ligand>
        <name>substrate</name>
    </ligand>
</feature>
<name>A0A918IUJ4_9FLAO</name>
<feature type="active site" description="Phosphothreonine intermediate" evidence="5">
    <location>
        <position position="44"/>
    </location>
</feature>
<evidence type="ECO:0000256" key="2">
    <source>
        <dbReference type="ARBA" id="ARBA00022723"/>
    </source>
</evidence>
<evidence type="ECO:0000256" key="1">
    <source>
        <dbReference type="ARBA" id="ARBA00022553"/>
    </source>
</evidence>
<dbReference type="InterPro" id="IPR002591">
    <property type="entry name" value="Phosphodiest/P_Trfase"/>
</dbReference>
<dbReference type="Gene3D" id="3.30.1360.150">
    <property type="match status" value="1"/>
</dbReference>
<dbReference type="PANTHER" id="PTHR10151">
    <property type="entry name" value="ECTONUCLEOTIDE PYROPHOSPHATASE/PHOSPHODIESTERASE"/>
    <property type="match status" value="1"/>
</dbReference>
<dbReference type="AlphaFoldDB" id="A0A918IUJ4"/>
<dbReference type="GO" id="GO:0046872">
    <property type="term" value="F:metal ion binding"/>
    <property type="evidence" value="ECO:0007669"/>
    <property type="project" value="UniProtKB-KW"/>
</dbReference>
<dbReference type="InterPro" id="IPR026263">
    <property type="entry name" value="Alkaline_phosphatase_prok"/>
</dbReference>
<dbReference type="Proteomes" id="UP000634668">
    <property type="component" value="Unassembled WGS sequence"/>
</dbReference>
<evidence type="ECO:0000313" key="8">
    <source>
        <dbReference type="Proteomes" id="UP000634668"/>
    </source>
</evidence>
<dbReference type="PIRSF" id="PIRSF031924">
    <property type="entry name" value="Pi-irrepressible_AP"/>
    <property type="match status" value="1"/>
</dbReference>
<evidence type="ECO:0000313" key="7">
    <source>
        <dbReference type="EMBL" id="GGW30793.1"/>
    </source>
</evidence>
<reference evidence="7" key="2">
    <citation type="submission" date="2020-09" db="EMBL/GenBank/DDBJ databases">
        <authorList>
            <person name="Sun Q."/>
            <person name="Kim S."/>
        </authorList>
    </citation>
    <scope>NUCLEOTIDE SEQUENCE</scope>
    <source>
        <strain evidence="7">KCTC 12113</strain>
    </source>
</reference>
<dbReference type="Pfam" id="PF01663">
    <property type="entry name" value="Phosphodiest"/>
    <property type="match status" value="1"/>
</dbReference>